<dbReference type="InterPro" id="IPR010992">
    <property type="entry name" value="IHF-like_DNA-bd_dom_sf"/>
</dbReference>
<comment type="function">
    <text evidence="1">Histone-like DNA-binding protein which is capable of wrapping DNA to stabilize it, and thus to prevent its denaturation under extreme environmental conditions.</text>
</comment>
<dbReference type="PRINTS" id="PR01727">
    <property type="entry name" value="DNABINDINGHU"/>
</dbReference>
<dbReference type="SMART" id="SM00411">
    <property type="entry name" value="BHL"/>
    <property type="match status" value="1"/>
</dbReference>
<reference evidence="6" key="1">
    <citation type="submission" date="2023-06" db="EMBL/GenBank/DDBJ databases">
        <title>Genomic Diversity of Vibrio spp. and Metagenomic Analysis of Pathogens in Florida Gulf Coastal Waters Following Hurricane Ian.</title>
        <authorList>
            <person name="Brumfield K.D."/>
        </authorList>
    </citation>
    <scope>NUCLEOTIDE SEQUENCE</scope>
    <source>
        <strain evidence="6">WBS2B-138</strain>
    </source>
</reference>
<organism evidence="6 7">
    <name type="scientific">Vibrio parahaemolyticus</name>
    <dbReference type="NCBI Taxonomy" id="670"/>
    <lineage>
        <taxon>Bacteria</taxon>
        <taxon>Pseudomonadati</taxon>
        <taxon>Pseudomonadota</taxon>
        <taxon>Gammaproteobacteria</taxon>
        <taxon>Vibrionales</taxon>
        <taxon>Vibrionaceae</taxon>
        <taxon>Vibrio</taxon>
    </lineage>
</organism>
<dbReference type="AlphaFoldDB" id="A0AAW8Q6U6"/>
<dbReference type="RefSeq" id="WP_311020858.1">
    <property type="nucleotide sequence ID" value="NZ_JAUHGG010000012.1"/>
</dbReference>
<evidence type="ECO:0000256" key="2">
    <source>
        <dbReference type="ARBA" id="ARBA00010529"/>
    </source>
</evidence>
<comment type="similarity">
    <text evidence="2 5">Belongs to the bacterial histone-like protein family.</text>
</comment>
<evidence type="ECO:0000256" key="5">
    <source>
        <dbReference type="RuleBase" id="RU003939"/>
    </source>
</evidence>
<dbReference type="Gene3D" id="4.10.520.10">
    <property type="entry name" value="IHF-like DNA-binding proteins"/>
    <property type="match status" value="1"/>
</dbReference>
<keyword evidence="3" id="KW-0226">DNA condensation</keyword>
<name>A0AAW8Q6U6_VIBPH</name>
<dbReference type="EMBL" id="JAUHGG010000012">
    <property type="protein sequence ID" value="MDS1823805.1"/>
    <property type="molecule type" value="Genomic_DNA"/>
</dbReference>
<proteinExistence type="inferred from homology"/>
<dbReference type="InterPro" id="IPR000119">
    <property type="entry name" value="Hist_DNA-bd"/>
</dbReference>
<evidence type="ECO:0000256" key="3">
    <source>
        <dbReference type="ARBA" id="ARBA00023067"/>
    </source>
</evidence>
<keyword evidence="4 6" id="KW-0238">DNA-binding</keyword>
<dbReference type="Pfam" id="PF00216">
    <property type="entry name" value="Bac_DNA_binding"/>
    <property type="match status" value="1"/>
</dbReference>
<evidence type="ECO:0000256" key="4">
    <source>
        <dbReference type="ARBA" id="ARBA00023125"/>
    </source>
</evidence>
<sequence>MKNSLDKTERSLFEEVDAEIRENTGKDIVTYKKETVAQIVLSYLKDSGYSRVEIVGMVNGFVEHFKSALMEGSTIVITKHGRLVPRIKKGGRPVRDLSRNRQIEMKTTATATFSKTKKAMGGKVTSRGLTQSFMEQFEGDRNKQILAGYIASTFFACIARTKNENIRMEVRGLGVFRSKRINARTGRNPKTGEKTDIKEAVYPRFRISKPFRDELAEALSKIDPE</sequence>
<protein>
    <submittedName>
        <fullName evidence="6">HU family DNA-binding protein</fullName>
    </submittedName>
</protein>
<comment type="caution">
    <text evidence="6">The sequence shown here is derived from an EMBL/GenBank/DDBJ whole genome shotgun (WGS) entry which is preliminary data.</text>
</comment>
<accession>A0AAW8Q6U6</accession>
<dbReference type="SUPFAM" id="SSF47729">
    <property type="entry name" value="IHF-like DNA-binding proteins"/>
    <property type="match status" value="2"/>
</dbReference>
<dbReference type="GO" id="GO:0003677">
    <property type="term" value="F:DNA binding"/>
    <property type="evidence" value="ECO:0007669"/>
    <property type="project" value="UniProtKB-KW"/>
</dbReference>
<evidence type="ECO:0000313" key="6">
    <source>
        <dbReference type="EMBL" id="MDS1823805.1"/>
    </source>
</evidence>
<dbReference type="PANTHER" id="PTHR33175">
    <property type="entry name" value="DNA-BINDING PROTEIN HU"/>
    <property type="match status" value="1"/>
</dbReference>
<dbReference type="GO" id="GO:0030261">
    <property type="term" value="P:chromosome condensation"/>
    <property type="evidence" value="ECO:0007669"/>
    <property type="project" value="UniProtKB-KW"/>
</dbReference>
<dbReference type="PANTHER" id="PTHR33175:SF3">
    <property type="entry name" value="DNA-BINDING PROTEIN HU-BETA"/>
    <property type="match status" value="1"/>
</dbReference>
<dbReference type="Proteomes" id="UP001253193">
    <property type="component" value="Unassembled WGS sequence"/>
</dbReference>
<evidence type="ECO:0000256" key="1">
    <source>
        <dbReference type="ARBA" id="ARBA00003819"/>
    </source>
</evidence>
<evidence type="ECO:0000313" key="7">
    <source>
        <dbReference type="Proteomes" id="UP001253193"/>
    </source>
</evidence>
<gene>
    <name evidence="6" type="ORF">QX249_24495</name>
</gene>
<dbReference type="GO" id="GO:0030527">
    <property type="term" value="F:structural constituent of chromatin"/>
    <property type="evidence" value="ECO:0007669"/>
    <property type="project" value="InterPro"/>
</dbReference>